<dbReference type="GO" id="GO:0004328">
    <property type="term" value="F:formamidase activity"/>
    <property type="evidence" value="ECO:0007669"/>
    <property type="project" value="InterPro"/>
</dbReference>
<dbReference type="PATRIC" id="fig|1432562.3.peg.2266"/>
<dbReference type="InterPro" id="IPR037175">
    <property type="entry name" value="KFase_sf"/>
</dbReference>
<keyword evidence="3 9" id="KW-0479">Metal-binding</keyword>
<dbReference type="Gene3D" id="3.50.30.50">
    <property type="entry name" value="Putative cyclase"/>
    <property type="match status" value="1"/>
</dbReference>
<evidence type="ECO:0000256" key="5">
    <source>
        <dbReference type="ARBA" id="ARBA00022833"/>
    </source>
</evidence>
<dbReference type="PANTHER" id="PTHR31118:SF32">
    <property type="entry name" value="KYNURENINE FORMAMIDASE"/>
    <property type="match status" value="1"/>
</dbReference>
<feature type="binding site" evidence="9">
    <location>
        <position position="169"/>
    </location>
    <ligand>
        <name>Zn(2+)</name>
        <dbReference type="ChEBI" id="CHEBI:29105"/>
        <label>1</label>
    </ligand>
</feature>
<feature type="binding site" evidence="9">
    <location>
        <position position="53"/>
    </location>
    <ligand>
        <name>Zn(2+)</name>
        <dbReference type="ChEBI" id="CHEBI:29105"/>
        <label>1</label>
    </ligand>
</feature>
<dbReference type="Pfam" id="PF04199">
    <property type="entry name" value="Cyclase"/>
    <property type="match status" value="1"/>
</dbReference>
<dbReference type="GO" id="GO:0008270">
    <property type="term" value="F:zinc ion binding"/>
    <property type="evidence" value="ECO:0007669"/>
    <property type="project" value="UniProtKB-UniRule"/>
</dbReference>
<evidence type="ECO:0000313" key="10">
    <source>
        <dbReference type="EMBL" id="KKK33347.1"/>
    </source>
</evidence>
<comment type="pathway">
    <text evidence="8 9">Amino-acid degradation; L-tryptophan degradation via kynurenine pathway; L-kynurenine from L-tryptophan: step 2/2.</text>
</comment>
<feature type="active site" description="Proton donor/acceptor" evidence="9">
    <location>
        <position position="57"/>
    </location>
</feature>
<comment type="function">
    <text evidence="1 9">Catalyzes the hydrolysis of N-formyl-L-kynurenine to L-kynurenine, the second step in the kynurenine pathway of tryptophan degradation.</text>
</comment>
<dbReference type="HAMAP" id="MF_01969">
    <property type="entry name" value="KynB"/>
    <property type="match status" value="1"/>
</dbReference>
<evidence type="ECO:0000313" key="11">
    <source>
        <dbReference type="Proteomes" id="UP000034287"/>
    </source>
</evidence>
<evidence type="ECO:0000256" key="7">
    <source>
        <dbReference type="ARBA" id="ARBA00048496"/>
    </source>
</evidence>
<comment type="similarity">
    <text evidence="9">Belongs to the Cyclase 1 superfamily. KynB family.</text>
</comment>
<feature type="binding site" evidence="9">
    <location>
        <position position="157"/>
    </location>
    <ligand>
        <name>Zn(2+)</name>
        <dbReference type="ChEBI" id="CHEBI:29105"/>
        <label>2</label>
    </ligand>
</feature>
<dbReference type="EC" id="3.5.1.9" evidence="9"/>
<keyword evidence="5 9" id="KW-0862">Zinc</keyword>
<dbReference type="GO" id="GO:0019441">
    <property type="term" value="P:L-tryptophan catabolic process to kynurenine"/>
    <property type="evidence" value="ECO:0007669"/>
    <property type="project" value="UniProtKB-UniRule"/>
</dbReference>
<feature type="binding site" evidence="9">
    <location>
        <position position="47"/>
    </location>
    <ligand>
        <name>Zn(2+)</name>
        <dbReference type="ChEBI" id="CHEBI:29105"/>
        <label>1</label>
    </ligand>
</feature>
<organism evidence="10 11">
    <name type="scientific">Salinicoccus sediminis</name>
    <dbReference type="NCBI Taxonomy" id="1432562"/>
    <lineage>
        <taxon>Bacteria</taxon>
        <taxon>Bacillati</taxon>
        <taxon>Bacillota</taxon>
        <taxon>Bacilli</taxon>
        <taxon>Bacillales</taxon>
        <taxon>Staphylococcaceae</taxon>
        <taxon>Salinicoccus</taxon>
    </lineage>
</organism>
<dbReference type="InterPro" id="IPR017484">
    <property type="entry name" value="Kynurenine_formamidase_bac"/>
</dbReference>
<feature type="binding site" evidence="9">
    <location>
        <position position="53"/>
    </location>
    <ligand>
        <name>Zn(2+)</name>
        <dbReference type="ChEBI" id="CHEBI:29105"/>
        <label>2</label>
    </ligand>
</feature>
<dbReference type="STRING" id="1432562.WN59_11365"/>
<feature type="binding site" evidence="9">
    <location>
        <position position="51"/>
    </location>
    <ligand>
        <name>Zn(2+)</name>
        <dbReference type="ChEBI" id="CHEBI:29105"/>
        <label>1</label>
    </ligand>
</feature>
<accession>A0A0M2SKH7</accession>
<dbReference type="UniPathway" id="UPA00333">
    <property type="reaction ID" value="UER00454"/>
</dbReference>
<sequence length="211" mass="23466">MMWIDISQTLERSIAHWPEDTPFSYTVPVTKAQSGSVNIGKIETSTHIGTHIDAPFHFDDAGVKVDELDINRYIGDATVIEVMGREIITKEELESFDIRGPVLLVKTKERAEQDVFPETVPVLDEEAVEYIAGKGVRLFGVDVTSVDPVDSKTLDIHHKLHENDIMIIENTVLEAVGGGYYDFIALPLKIRGADGSPVRAVLRAKEETDHE</sequence>
<feature type="binding site" evidence="9">
    <location>
        <position position="17"/>
    </location>
    <ligand>
        <name>substrate</name>
    </ligand>
</feature>
<evidence type="ECO:0000256" key="9">
    <source>
        <dbReference type="HAMAP-Rule" id="MF_01969"/>
    </source>
</evidence>
<comment type="caution">
    <text evidence="10">The sequence shown here is derived from an EMBL/GenBank/DDBJ whole genome shotgun (WGS) entry which is preliminary data.</text>
</comment>
<dbReference type="InterPro" id="IPR007325">
    <property type="entry name" value="KFase/CYL"/>
</dbReference>
<comment type="catalytic activity">
    <reaction evidence="7 9">
        <text>N-formyl-L-kynurenine + H2O = L-kynurenine + formate + H(+)</text>
        <dbReference type="Rhea" id="RHEA:13009"/>
        <dbReference type="ChEBI" id="CHEBI:15377"/>
        <dbReference type="ChEBI" id="CHEBI:15378"/>
        <dbReference type="ChEBI" id="CHEBI:15740"/>
        <dbReference type="ChEBI" id="CHEBI:57959"/>
        <dbReference type="ChEBI" id="CHEBI:58629"/>
        <dbReference type="EC" id="3.5.1.9"/>
    </reaction>
</comment>
<dbReference type="SUPFAM" id="SSF102198">
    <property type="entry name" value="Putative cyclase"/>
    <property type="match status" value="1"/>
</dbReference>
<dbReference type="AlphaFoldDB" id="A0A0M2SKH7"/>
<dbReference type="NCBIfam" id="TIGR03035">
    <property type="entry name" value="trp_arylform"/>
    <property type="match status" value="1"/>
</dbReference>
<comment type="subunit">
    <text evidence="2 9">Homodimer.</text>
</comment>
<dbReference type="PANTHER" id="PTHR31118">
    <property type="entry name" value="CYCLASE-LIKE PROTEIN 2"/>
    <property type="match status" value="1"/>
</dbReference>
<evidence type="ECO:0000256" key="4">
    <source>
        <dbReference type="ARBA" id="ARBA00022801"/>
    </source>
</evidence>
<keyword evidence="6 9" id="KW-0823">Tryptophan catabolism</keyword>
<evidence type="ECO:0000256" key="3">
    <source>
        <dbReference type="ARBA" id="ARBA00022723"/>
    </source>
</evidence>
<feature type="binding site" evidence="9">
    <location>
        <position position="169"/>
    </location>
    <ligand>
        <name>Zn(2+)</name>
        <dbReference type="ChEBI" id="CHEBI:29105"/>
        <label>2</label>
    </ligand>
</feature>
<comment type="cofactor">
    <cofactor evidence="9">
        <name>Zn(2+)</name>
        <dbReference type="ChEBI" id="CHEBI:29105"/>
    </cofactor>
    <text evidence="9">Binds 2 zinc ions per subunit.</text>
</comment>
<dbReference type="GO" id="GO:0004061">
    <property type="term" value="F:arylformamidase activity"/>
    <property type="evidence" value="ECO:0007669"/>
    <property type="project" value="UniProtKB-UniRule"/>
</dbReference>
<gene>
    <name evidence="9" type="primary">kynB</name>
    <name evidence="10" type="ORF">WN59_11365</name>
</gene>
<name>A0A0M2SKH7_9STAP</name>
<keyword evidence="11" id="KW-1185">Reference proteome</keyword>
<keyword evidence="4 9" id="KW-0378">Hydrolase</keyword>
<reference evidence="10 11" key="1">
    <citation type="submission" date="2015-04" db="EMBL/GenBank/DDBJ databases">
        <title>Taxonomic description and genome sequence of Salinicoccus sediminis sp. nov., a novel hyper halotolerant bacterium isolated from marine sediment.</title>
        <authorList>
            <person name="Mathan Kumar R."/>
            <person name="Kaur G."/>
            <person name="Kumar N."/>
            <person name="Kumar A."/>
            <person name="Singh N.K."/>
            <person name="Kaur N."/>
            <person name="Mayilraj S."/>
        </authorList>
    </citation>
    <scope>NUCLEOTIDE SEQUENCE [LARGE SCALE GENOMIC DNA]</scope>
    <source>
        <strain evidence="10 11">SV-16</strain>
    </source>
</reference>
<protein>
    <recommendedName>
        <fullName evidence="9">Kynurenine formamidase</fullName>
        <shortName evidence="9">KFA</shortName>
        <shortName evidence="9">KFase</shortName>
        <ecNumber evidence="9">3.5.1.9</ecNumber>
    </recommendedName>
    <alternativeName>
        <fullName evidence="9">Arylformamidase</fullName>
    </alternativeName>
    <alternativeName>
        <fullName evidence="9">N-formylkynurenine formamidase</fullName>
        <shortName evidence="9">FKF</shortName>
    </alternativeName>
</protein>
<dbReference type="EMBL" id="LAYZ01000025">
    <property type="protein sequence ID" value="KKK33347.1"/>
    <property type="molecule type" value="Genomic_DNA"/>
</dbReference>
<evidence type="ECO:0000256" key="1">
    <source>
        <dbReference type="ARBA" id="ARBA00002204"/>
    </source>
</evidence>
<evidence type="ECO:0000256" key="6">
    <source>
        <dbReference type="ARBA" id="ARBA00023079"/>
    </source>
</evidence>
<proteinExistence type="inferred from homology"/>
<dbReference type="FunFam" id="3.50.30.50:FF:000001">
    <property type="entry name" value="Kynurenine formamidase"/>
    <property type="match status" value="1"/>
</dbReference>
<evidence type="ECO:0000256" key="8">
    <source>
        <dbReference type="ARBA" id="ARBA00060547"/>
    </source>
</evidence>
<dbReference type="Proteomes" id="UP000034287">
    <property type="component" value="Unassembled WGS sequence"/>
</dbReference>
<evidence type="ECO:0000256" key="2">
    <source>
        <dbReference type="ARBA" id="ARBA00011738"/>
    </source>
</evidence>